<evidence type="ECO:0000259" key="11">
    <source>
        <dbReference type="PROSITE" id="PS51918"/>
    </source>
</evidence>
<reference evidence="12 13" key="1">
    <citation type="submission" date="2015-06" db="EMBL/GenBank/DDBJ databases">
        <title>Draft genome of the moderately acidophilic sulfate reducer Candidatus Desulfosporosinus acididurans strain M1.</title>
        <authorList>
            <person name="Poehlein A."/>
            <person name="Petzsch P."/>
            <person name="Johnson B.D."/>
            <person name="Schloemann M."/>
            <person name="Daniel R."/>
            <person name="Muehling M."/>
        </authorList>
    </citation>
    <scope>NUCLEOTIDE SEQUENCE [LARGE SCALE GENOMIC DNA]</scope>
    <source>
        <strain evidence="12 13">M1</strain>
    </source>
</reference>
<accession>A0A0J1ILP3</accession>
<dbReference type="AlphaFoldDB" id="A0A0J1ILP3"/>
<dbReference type="Proteomes" id="UP000036356">
    <property type="component" value="Unassembled WGS sequence"/>
</dbReference>
<dbReference type="RefSeq" id="WP_200903121.1">
    <property type="nucleotide sequence ID" value="NZ_LDZY01000007.1"/>
</dbReference>
<keyword evidence="4" id="KW-0949">S-adenosyl-L-methionine</keyword>
<dbReference type="InterPro" id="IPR001989">
    <property type="entry name" value="Radical_activat_CS"/>
</dbReference>
<evidence type="ECO:0000256" key="2">
    <source>
        <dbReference type="ARBA" id="ARBA00009777"/>
    </source>
</evidence>
<protein>
    <submittedName>
        <fullName evidence="12">Benzylsuccinate synthase activating enzyme</fullName>
        <ecNumber evidence="12">1.97.1.-</ecNumber>
    </submittedName>
</protein>
<keyword evidence="8" id="KW-0411">Iron-sulfur</keyword>
<sequence length="301" mass="34150">MTDGKIINIMKYSIHDGPGIRTAVFFKGCPLNCLWCHNPESQKYDQELFYWPDRCIGCGRCLESCSRDAIRLTSGKLEYKRAQCKVCGDCCKVCHAGARELVAKTMSVGQVMAEIEKDLVFYDESGGGATFSGGEALMQPTFLTELLQDCQKKEINTAVETCGYVKSEILQTISPYVNLFLYDLKLMDSQRHQYYTGVPNELILDNLRWLTEHHPKVLVRVPITPGCNDDKENLHQLGEFVASLKRVQELHLLPYHRAGVDKYKRLGLEYQLPDIQAPESEQMERIKGELEQYGLKVKIGG</sequence>
<evidence type="ECO:0000313" key="12">
    <source>
        <dbReference type="EMBL" id="KLU65621.1"/>
    </source>
</evidence>
<dbReference type="GO" id="GO:0016491">
    <property type="term" value="F:oxidoreductase activity"/>
    <property type="evidence" value="ECO:0007669"/>
    <property type="project" value="UniProtKB-KW"/>
</dbReference>
<feature type="domain" description="4Fe-4S ferredoxin-type" evidence="10">
    <location>
        <begin position="46"/>
        <end position="75"/>
    </location>
</feature>
<dbReference type="Gene3D" id="3.30.70.20">
    <property type="match status" value="1"/>
</dbReference>
<dbReference type="InterPro" id="IPR012839">
    <property type="entry name" value="Organic_radical_activase"/>
</dbReference>
<proteinExistence type="inferred from homology"/>
<dbReference type="EC" id="1.97.1.-" evidence="12"/>
<dbReference type="InterPro" id="IPR034457">
    <property type="entry name" value="Organic_radical-activating"/>
</dbReference>
<dbReference type="Pfam" id="PF13353">
    <property type="entry name" value="Fer4_12"/>
    <property type="match status" value="1"/>
</dbReference>
<keyword evidence="7" id="KW-0408">Iron</keyword>
<dbReference type="Pfam" id="PF04055">
    <property type="entry name" value="Radical_SAM"/>
    <property type="match status" value="1"/>
</dbReference>
<comment type="cofactor">
    <cofactor evidence="1">
        <name>[4Fe-4S] cluster</name>
        <dbReference type="ChEBI" id="CHEBI:49883"/>
    </cofactor>
</comment>
<evidence type="ECO:0000256" key="4">
    <source>
        <dbReference type="ARBA" id="ARBA00022691"/>
    </source>
</evidence>
<name>A0A0J1ILP3_9FIRM</name>
<dbReference type="GO" id="GO:0051539">
    <property type="term" value="F:4 iron, 4 sulfur cluster binding"/>
    <property type="evidence" value="ECO:0007669"/>
    <property type="project" value="UniProtKB-KW"/>
</dbReference>
<gene>
    <name evidence="12" type="primary">bssD</name>
    <name evidence="12" type="ORF">DEAC_c22510</name>
</gene>
<dbReference type="PROSITE" id="PS01087">
    <property type="entry name" value="RADICAL_ACTIVATING"/>
    <property type="match status" value="1"/>
</dbReference>
<evidence type="ECO:0000256" key="6">
    <source>
        <dbReference type="ARBA" id="ARBA00023002"/>
    </source>
</evidence>
<keyword evidence="6 12" id="KW-0560">Oxidoreductase</keyword>
<organism evidence="12 13">
    <name type="scientific">Desulfosporosinus acididurans</name>
    <dbReference type="NCBI Taxonomy" id="476652"/>
    <lineage>
        <taxon>Bacteria</taxon>
        <taxon>Bacillati</taxon>
        <taxon>Bacillota</taxon>
        <taxon>Clostridia</taxon>
        <taxon>Eubacteriales</taxon>
        <taxon>Desulfitobacteriaceae</taxon>
        <taxon>Desulfosporosinus</taxon>
    </lineage>
</organism>
<comment type="caution">
    <text evidence="12">The sequence shown here is derived from an EMBL/GenBank/DDBJ whole genome shotgun (WGS) entry which is preliminary data.</text>
</comment>
<feature type="domain" description="Radical SAM core" evidence="11">
    <location>
        <begin position="15"/>
        <end position="296"/>
    </location>
</feature>
<dbReference type="InterPro" id="IPR007197">
    <property type="entry name" value="rSAM"/>
</dbReference>
<evidence type="ECO:0000256" key="9">
    <source>
        <dbReference type="ARBA" id="ARBA00047365"/>
    </source>
</evidence>
<dbReference type="STRING" id="476652.DEAC_c22510"/>
<dbReference type="PATRIC" id="fig|476652.3.peg.2332"/>
<dbReference type="PROSITE" id="PS51379">
    <property type="entry name" value="4FE4S_FER_2"/>
    <property type="match status" value="1"/>
</dbReference>
<evidence type="ECO:0000313" key="13">
    <source>
        <dbReference type="Proteomes" id="UP000036356"/>
    </source>
</evidence>
<keyword evidence="13" id="KW-1185">Reference proteome</keyword>
<dbReference type="SFLD" id="SFLDG01066">
    <property type="entry name" value="organic_radical-activating_enz"/>
    <property type="match status" value="1"/>
</dbReference>
<dbReference type="SFLD" id="SFLDS00029">
    <property type="entry name" value="Radical_SAM"/>
    <property type="match status" value="1"/>
</dbReference>
<dbReference type="Gene3D" id="3.80.30.10">
    <property type="entry name" value="pyruvate-formate lyase- activating enzyme"/>
    <property type="match status" value="1"/>
</dbReference>
<keyword evidence="3" id="KW-0004">4Fe-4S</keyword>
<evidence type="ECO:0000256" key="7">
    <source>
        <dbReference type="ARBA" id="ARBA00023004"/>
    </source>
</evidence>
<evidence type="ECO:0000259" key="10">
    <source>
        <dbReference type="PROSITE" id="PS51379"/>
    </source>
</evidence>
<dbReference type="PANTHER" id="PTHR30352">
    <property type="entry name" value="PYRUVATE FORMATE-LYASE-ACTIVATING ENZYME"/>
    <property type="match status" value="1"/>
</dbReference>
<dbReference type="GO" id="GO:0046872">
    <property type="term" value="F:metal ion binding"/>
    <property type="evidence" value="ECO:0007669"/>
    <property type="project" value="UniProtKB-KW"/>
</dbReference>
<dbReference type="EMBL" id="LDZY01000007">
    <property type="protein sequence ID" value="KLU65621.1"/>
    <property type="molecule type" value="Genomic_DNA"/>
</dbReference>
<dbReference type="InterPro" id="IPR058240">
    <property type="entry name" value="rSAM_sf"/>
</dbReference>
<evidence type="ECO:0000256" key="8">
    <source>
        <dbReference type="ARBA" id="ARBA00023014"/>
    </source>
</evidence>
<dbReference type="PIRSF" id="PIRSF000371">
    <property type="entry name" value="PFL_act_enz"/>
    <property type="match status" value="1"/>
</dbReference>
<comment type="similarity">
    <text evidence="2">Belongs to the organic radical-activating enzymes family.</text>
</comment>
<dbReference type="Pfam" id="PF00037">
    <property type="entry name" value="Fer4"/>
    <property type="match status" value="1"/>
</dbReference>
<dbReference type="SUPFAM" id="SSF102114">
    <property type="entry name" value="Radical SAM enzymes"/>
    <property type="match status" value="1"/>
</dbReference>
<evidence type="ECO:0000256" key="3">
    <source>
        <dbReference type="ARBA" id="ARBA00022485"/>
    </source>
</evidence>
<comment type="catalytic activity">
    <reaction evidence="9">
        <text>glycyl-[protein] + reduced [flavodoxin] + S-adenosyl-L-methionine = glycin-2-yl radical-[protein] + semiquinone [flavodoxin] + 5'-deoxyadenosine + L-methionine + H(+)</text>
        <dbReference type="Rhea" id="RHEA:61976"/>
        <dbReference type="Rhea" id="RHEA-COMP:10622"/>
        <dbReference type="Rhea" id="RHEA-COMP:14480"/>
        <dbReference type="Rhea" id="RHEA-COMP:15993"/>
        <dbReference type="Rhea" id="RHEA-COMP:15994"/>
        <dbReference type="ChEBI" id="CHEBI:15378"/>
        <dbReference type="ChEBI" id="CHEBI:17319"/>
        <dbReference type="ChEBI" id="CHEBI:29947"/>
        <dbReference type="ChEBI" id="CHEBI:32722"/>
        <dbReference type="ChEBI" id="CHEBI:57618"/>
        <dbReference type="ChEBI" id="CHEBI:57844"/>
        <dbReference type="ChEBI" id="CHEBI:59789"/>
        <dbReference type="ChEBI" id="CHEBI:140311"/>
    </reaction>
</comment>
<evidence type="ECO:0000256" key="5">
    <source>
        <dbReference type="ARBA" id="ARBA00022723"/>
    </source>
</evidence>
<dbReference type="SUPFAM" id="SSF54862">
    <property type="entry name" value="4Fe-4S ferredoxins"/>
    <property type="match status" value="1"/>
</dbReference>
<dbReference type="InterPro" id="IPR017896">
    <property type="entry name" value="4Fe4S_Fe-S-bd"/>
</dbReference>
<dbReference type="NCBIfam" id="TIGR02494">
    <property type="entry name" value="PFLE_PFLC"/>
    <property type="match status" value="1"/>
</dbReference>
<dbReference type="PROSITE" id="PS51918">
    <property type="entry name" value="RADICAL_SAM"/>
    <property type="match status" value="1"/>
</dbReference>
<evidence type="ECO:0000256" key="1">
    <source>
        <dbReference type="ARBA" id="ARBA00001966"/>
    </source>
</evidence>
<dbReference type="InterPro" id="IPR040074">
    <property type="entry name" value="BssD/PflA/YjjW"/>
</dbReference>
<dbReference type="PANTHER" id="PTHR30352:SF4">
    <property type="entry name" value="PYRUVATE FORMATE-LYASE 2-ACTIVATING ENZYME"/>
    <property type="match status" value="1"/>
</dbReference>
<keyword evidence="5" id="KW-0479">Metal-binding</keyword>
<dbReference type="SFLD" id="SFLDG01118">
    <property type="entry name" value="activating_enzymes__group_2"/>
    <property type="match status" value="1"/>
</dbReference>